<gene>
    <name evidence="8" type="primary">HCN2</name>
    <name evidence="8" type="ORF">SPIL2461_LOCUS9865</name>
</gene>
<feature type="transmembrane region" description="Helical" evidence="6">
    <location>
        <begin position="279"/>
        <end position="296"/>
    </location>
</feature>
<keyword evidence="9" id="KW-1185">Reference proteome</keyword>
<dbReference type="InterPro" id="IPR050818">
    <property type="entry name" value="KCNH_animal-type"/>
</dbReference>
<accession>A0A812QR49</accession>
<dbReference type="Proteomes" id="UP000649617">
    <property type="component" value="Unassembled WGS sequence"/>
</dbReference>
<organism evidence="8 9">
    <name type="scientific">Symbiodinium pilosum</name>
    <name type="common">Dinoflagellate</name>
    <dbReference type="NCBI Taxonomy" id="2952"/>
    <lineage>
        <taxon>Eukaryota</taxon>
        <taxon>Sar</taxon>
        <taxon>Alveolata</taxon>
        <taxon>Dinophyceae</taxon>
        <taxon>Suessiales</taxon>
        <taxon>Symbiodiniaceae</taxon>
        <taxon>Symbiodinium</taxon>
    </lineage>
</organism>
<dbReference type="AlphaFoldDB" id="A0A812QR49"/>
<evidence type="ECO:0000259" key="7">
    <source>
        <dbReference type="Pfam" id="PF00520"/>
    </source>
</evidence>
<keyword evidence="4 6" id="KW-0472">Membrane</keyword>
<dbReference type="GO" id="GO:0005886">
    <property type="term" value="C:plasma membrane"/>
    <property type="evidence" value="ECO:0007669"/>
    <property type="project" value="TreeGrafter"/>
</dbReference>
<name>A0A812QR49_SYMPI</name>
<dbReference type="EMBL" id="CAJNIZ010017558">
    <property type="protein sequence ID" value="CAE7399988.1"/>
    <property type="molecule type" value="Genomic_DNA"/>
</dbReference>
<feature type="transmembrane region" description="Helical" evidence="6">
    <location>
        <begin position="204"/>
        <end position="225"/>
    </location>
</feature>
<dbReference type="Pfam" id="PF00520">
    <property type="entry name" value="Ion_trans"/>
    <property type="match status" value="1"/>
</dbReference>
<evidence type="ECO:0000313" key="8">
    <source>
        <dbReference type="EMBL" id="CAE7399988.1"/>
    </source>
</evidence>
<evidence type="ECO:0000256" key="5">
    <source>
        <dbReference type="SAM" id="MobiDB-lite"/>
    </source>
</evidence>
<sequence>MASGADPYEVTLAEELRALQTRLLEEHRKVLSTNGEARESHKTIHRSASSSSTACNSAGLMGPKLVKPPQGAVNGDETGDGSEVCRKLSGSDLFEKAWAHEAQRVHEKWFLMSLKLTDAAEESTQMVPVLTEPPRAGKEADSGDKSSFINLLPTWNRGLHESYKQQRKAKRRSMRGVTVRMNEKVKDNTCLQPFIIVPSSPKRVTWTFLGFLFIVWDLVTIPMAMFDIPGFSDFLDIMGRITFGYFLLDVFLQFIFAVDEKGQLEMRPRVIAHHYLRSWFFLDVLLLGIDVTLYTLEAVAAGDAASGFRTVRLLRSLRLLRLMRLLRIGKLKQALQILANRFSSLYFLMILK</sequence>
<comment type="caution">
    <text evidence="8">The sequence shown here is derived from an EMBL/GenBank/DDBJ whole genome shotgun (WGS) entry which is preliminary data.</text>
</comment>
<keyword evidence="3 6" id="KW-1133">Transmembrane helix</keyword>
<evidence type="ECO:0000256" key="2">
    <source>
        <dbReference type="ARBA" id="ARBA00022692"/>
    </source>
</evidence>
<feature type="transmembrane region" description="Helical" evidence="6">
    <location>
        <begin position="237"/>
        <end position="258"/>
    </location>
</feature>
<dbReference type="OrthoDB" id="426442at2759"/>
<dbReference type="InterPro" id="IPR005821">
    <property type="entry name" value="Ion_trans_dom"/>
</dbReference>
<dbReference type="GO" id="GO:0005249">
    <property type="term" value="F:voltage-gated potassium channel activity"/>
    <property type="evidence" value="ECO:0007669"/>
    <property type="project" value="TreeGrafter"/>
</dbReference>
<reference evidence="8" key="1">
    <citation type="submission" date="2021-02" db="EMBL/GenBank/DDBJ databases">
        <authorList>
            <person name="Dougan E. K."/>
            <person name="Rhodes N."/>
            <person name="Thang M."/>
            <person name="Chan C."/>
        </authorList>
    </citation>
    <scope>NUCLEOTIDE SEQUENCE</scope>
</reference>
<evidence type="ECO:0000256" key="4">
    <source>
        <dbReference type="ARBA" id="ARBA00023136"/>
    </source>
</evidence>
<evidence type="ECO:0000256" key="3">
    <source>
        <dbReference type="ARBA" id="ARBA00022989"/>
    </source>
</evidence>
<evidence type="ECO:0000256" key="1">
    <source>
        <dbReference type="ARBA" id="ARBA00004141"/>
    </source>
</evidence>
<dbReference type="SUPFAM" id="SSF81324">
    <property type="entry name" value="Voltage-gated potassium channels"/>
    <property type="match status" value="1"/>
</dbReference>
<feature type="compositionally biased region" description="Low complexity" evidence="5">
    <location>
        <begin position="47"/>
        <end position="58"/>
    </location>
</feature>
<keyword evidence="2 6" id="KW-0812">Transmembrane</keyword>
<feature type="non-terminal residue" evidence="8">
    <location>
        <position position="352"/>
    </location>
</feature>
<feature type="region of interest" description="Disordered" evidence="5">
    <location>
        <begin position="31"/>
        <end position="83"/>
    </location>
</feature>
<dbReference type="GO" id="GO:0042391">
    <property type="term" value="P:regulation of membrane potential"/>
    <property type="evidence" value="ECO:0007669"/>
    <property type="project" value="TreeGrafter"/>
</dbReference>
<protein>
    <submittedName>
        <fullName evidence="8">HCN2 protein</fullName>
    </submittedName>
</protein>
<dbReference type="PANTHER" id="PTHR10217:SF435">
    <property type="entry name" value="POTASSIUM VOLTAGE-GATED CHANNEL PROTEIN EAG"/>
    <property type="match status" value="1"/>
</dbReference>
<evidence type="ECO:0000313" key="9">
    <source>
        <dbReference type="Proteomes" id="UP000649617"/>
    </source>
</evidence>
<proteinExistence type="predicted"/>
<feature type="domain" description="Ion transport" evidence="7">
    <location>
        <begin position="205"/>
        <end position="350"/>
    </location>
</feature>
<evidence type="ECO:0000256" key="6">
    <source>
        <dbReference type="SAM" id="Phobius"/>
    </source>
</evidence>
<dbReference type="PANTHER" id="PTHR10217">
    <property type="entry name" value="VOLTAGE AND LIGAND GATED POTASSIUM CHANNEL"/>
    <property type="match status" value="1"/>
</dbReference>
<comment type="subcellular location">
    <subcellularLocation>
        <location evidence="1">Membrane</location>
        <topology evidence="1">Multi-pass membrane protein</topology>
    </subcellularLocation>
</comment>
<dbReference type="Gene3D" id="1.10.287.70">
    <property type="match status" value="1"/>
</dbReference>